<evidence type="ECO:0000256" key="3">
    <source>
        <dbReference type="ARBA" id="ARBA00022426"/>
    </source>
</evidence>
<feature type="transmembrane region" description="Helical" evidence="13">
    <location>
        <begin position="243"/>
        <end position="264"/>
    </location>
</feature>
<dbReference type="GO" id="GO:0005886">
    <property type="term" value="C:plasma membrane"/>
    <property type="evidence" value="ECO:0007669"/>
    <property type="project" value="UniProtKB-SubCell"/>
</dbReference>
<evidence type="ECO:0000256" key="12">
    <source>
        <dbReference type="ARBA" id="ARBA00023285"/>
    </source>
</evidence>
<accession>A0A418SH39</accession>
<comment type="function">
    <text evidence="1">Efflux system for nickel and cobalt.</text>
</comment>
<feature type="transmembrane region" description="Helical" evidence="13">
    <location>
        <begin position="155"/>
        <end position="173"/>
    </location>
</feature>
<dbReference type="InterPro" id="IPR051224">
    <property type="entry name" value="NiCoT_RcnA"/>
</dbReference>
<dbReference type="GO" id="GO:0010045">
    <property type="term" value="P:response to nickel cation"/>
    <property type="evidence" value="ECO:0007669"/>
    <property type="project" value="TreeGrafter"/>
</dbReference>
<dbReference type="EMBL" id="CP060436">
    <property type="protein sequence ID" value="QPM90369.1"/>
    <property type="molecule type" value="Genomic_DNA"/>
</dbReference>
<keyword evidence="6" id="KW-0533">Nickel</keyword>
<keyword evidence="8 13" id="KW-1133">Transmembrane helix</keyword>
<dbReference type="AlphaFoldDB" id="A0A418SH39"/>
<keyword evidence="11 13" id="KW-0472">Membrane</keyword>
<feature type="transmembrane region" description="Helical" evidence="13">
    <location>
        <begin position="270"/>
        <end position="299"/>
    </location>
</feature>
<feature type="region of interest" description="Disordered" evidence="14">
    <location>
        <begin position="187"/>
        <end position="234"/>
    </location>
</feature>
<keyword evidence="4 13" id="KW-0813">Transport</keyword>
<feature type="transmembrane region" description="Helical" evidence="13">
    <location>
        <begin position="320"/>
        <end position="341"/>
    </location>
</feature>
<comment type="similarity">
    <text evidence="13">Belongs to the NiCoT transporter (TC 2.A.52) family.</text>
</comment>
<protein>
    <recommendedName>
        <fullName evidence="13">Nickel/cobalt efflux system</fullName>
    </recommendedName>
</protein>
<sequence>MSLSNDHLLRPAGALGLLALVLPLVLLFGIGALALYLWGFGGLADLSQWATAGQRDAQNAIARALRALHGGDPGALSLLLGLCFSYGFLHAAGPGHGKILIAGYGMAQGVSALRLSILALLSGLAQSASAVLLVSAGLALLNLSRERLVGVTEAWLAPLSYAAIGMIGLWLGLRGLTHIRRALTRPTRQDEWHDQAQASGHDAEPDHDHALHHHSHETDSCGCGHRHGPTPQEATQARSLREAVILIAAIAARPCTGALFLLVLTWRMDILAAGIAGTFAMGLGVASVTIAVALLSVILRAGALERLLRHLPSGVAPAALLALAETAAGLLVAATALGLFLRAV</sequence>
<evidence type="ECO:0000256" key="5">
    <source>
        <dbReference type="ARBA" id="ARBA00022475"/>
    </source>
</evidence>
<gene>
    <name evidence="15" type="ORF">PSAL_016070</name>
</gene>
<proteinExistence type="inferred from homology"/>
<dbReference type="KEGG" id="palw:PSAL_016070"/>
<feature type="transmembrane region" description="Helical" evidence="13">
    <location>
        <begin position="115"/>
        <end position="143"/>
    </location>
</feature>
<dbReference type="PANTHER" id="PTHR40659:SF1">
    <property type="entry name" value="NICKEL_COBALT EFFLUX SYSTEM RCNA"/>
    <property type="match status" value="1"/>
</dbReference>
<organism evidence="15 16">
    <name type="scientific">Pseudooceanicola algae</name>
    <dbReference type="NCBI Taxonomy" id="1537215"/>
    <lineage>
        <taxon>Bacteria</taxon>
        <taxon>Pseudomonadati</taxon>
        <taxon>Pseudomonadota</taxon>
        <taxon>Alphaproteobacteria</taxon>
        <taxon>Rhodobacterales</taxon>
        <taxon>Paracoccaceae</taxon>
        <taxon>Pseudooceanicola</taxon>
    </lineage>
</organism>
<keyword evidence="7 13" id="KW-0812">Transmembrane</keyword>
<keyword evidence="12" id="KW-0170">Cobalt</keyword>
<keyword evidence="10" id="KW-0921">Nickel transport</keyword>
<dbReference type="GO" id="GO:0015099">
    <property type="term" value="F:nickel cation transmembrane transporter activity"/>
    <property type="evidence" value="ECO:0007669"/>
    <property type="project" value="UniProtKB-UniRule"/>
</dbReference>
<evidence type="ECO:0000256" key="4">
    <source>
        <dbReference type="ARBA" id="ARBA00022448"/>
    </source>
</evidence>
<evidence type="ECO:0000256" key="11">
    <source>
        <dbReference type="ARBA" id="ARBA00023136"/>
    </source>
</evidence>
<feature type="transmembrane region" description="Helical" evidence="13">
    <location>
        <begin position="75"/>
        <end position="94"/>
    </location>
</feature>
<feature type="transmembrane region" description="Helical" evidence="13">
    <location>
        <begin position="12"/>
        <end position="38"/>
    </location>
</feature>
<comment type="subcellular location">
    <subcellularLocation>
        <location evidence="2 13">Cell membrane</location>
        <topology evidence="2 13">Multi-pass membrane protein</topology>
    </subcellularLocation>
</comment>
<evidence type="ECO:0000256" key="2">
    <source>
        <dbReference type="ARBA" id="ARBA00004651"/>
    </source>
</evidence>
<evidence type="ECO:0000256" key="14">
    <source>
        <dbReference type="SAM" id="MobiDB-lite"/>
    </source>
</evidence>
<evidence type="ECO:0000256" key="6">
    <source>
        <dbReference type="ARBA" id="ARBA00022596"/>
    </source>
</evidence>
<dbReference type="GO" id="GO:0006824">
    <property type="term" value="P:cobalt ion transport"/>
    <property type="evidence" value="ECO:0007669"/>
    <property type="project" value="UniProtKB-KW"/>
</dbReference>
<dbReference type="Pfam" id="PF03824">
    <property type="entry name" value="NicO"/>
    <property type="match status" value="1"/>
</dbReference>
<evidence type="ECO:0000313" key="16">
    <source>
        <dbReference type="Proteomes" id="UP000283786"/>
    </source>
</evidence>
<dbReference type="InterPro" id="IPR011541">
    <property type="entry name" value="Ni/Co_transpt_high_affinity"/>
</dbReference>
<evidence type="ECO:0000256" key="7">
    <source>
        <dbReference type="ARBA" id="ARBA00022692"/>
    </source>
</evidence>
<dbReference type="RefSeq" id="WP_231388652.1">
    <property type="nucleotide sequence ID" value="NZ_CP060436.1"/>
</dbReference>
<name>A0A418SH39_9RHOB</name>
<reference evidence="15 16" key="1">
    <citation type="submission" date="2020-08" db="EMBL/GenBank/DDBJ databases">
        <title>Genome sequence of Rhodobacteraceae bacterium Lw-13e.</title>
        <authorList>
            <person name="Poehlein A."/>
            <person name="Wolter L."/>
            <person name="Daniel R."/>
            <person name="Brinkhoff T."/>
        </authorList>
    </citation>
    <scope>NUCLEOTIDE SEQUENCE [LARGE SCALE GENOMIC DNA]</scope>
    <source>
        <strain evidence="15 16">Lw-13e</strain>
    </source>
</reference>
<evidence type="ECO:0000256" key="10">
    <source>
        <dbReference type="ARBA" id="ARBA00023112"/>
    </source>
</evidence>
<evidence type="ECO:0000256" key="9">
    <source>
        <dbReference type="ARBA" id="ARBA00023065"/>
    </source>
</evidence>
<dbReference type="PANTHER" id="PTHR40659">
    <property type="entry name" value="NICKEL/COBALT EFFLUX SYSTEM RCNA"/>
    <property type="match status" value="1"/>
</dbReference>
<dbReference type="GO" id="GO:0032025">
    <property type="term" value="P:response to cobalt ion"/>
    <property type="evidence" value="ECO:0007669"/>
    <property type="project" value="TreeGrafter"/>
</dbReference>
<evidence type="ECO:0000256" key="13">
    <source>
        <dbReference type="RuleBase" id="RU362101"/>
    </source>
</evidence>
<keyword evidence="5" id="KW-1003">Cell membrane</keyword>
<dbReference type="GO" id="GO:0046583">
    <property type="term" value="F:monoatomic cation efflux transmembrane transporter activity"/>
    <property type="evidence" value="ECO:0007669"/>
    <property type="project" value="TreeGrafter"/>
</dbReference>
<evidence type="ECO:0000256" key="8">
    <source>
        <dbReference type="ARBA" id="ARBA00022989"/>
    </source>
</evidence>
<keyword evidence="3" id="KW-0171">Cobalt transport</keyword>
<keyword evidence="16" id="KW-1185">Reference proteome</keyword>
<evidence type="ECO:0000256" key="1">
    <source>
        <dbReference type="ARBA" id="ARBA00002510"/>
    </source>
</evidence>
<keyword evidence="9" id="KW-0406">Ion transport</keyword>
<dbReference type="Proteomes" id="UP000283786">
    <property type="component" value="Chromosome"/>
</dbReference>
<evidence type="ECO:0000313" key="15">
    <source>
        <dbReference type="EMBL" id="QPM90369.1"/>
    </source>
</evidence>